<keyword evidence="2" id="KW-0732">Signal</keyword>
<dbReference type="Pfam" id="PF13511">
    <property type="entry name" value="DUF4124"/>
    <property type="match status" value="1"/>
</dbReference>
<dbReference type="HOGENOM" id="CLU_1214385_0_0_6"/>
<dbReference type="eggNOG" id="ENOG5031E7I">
    <property type="taxonomic scope" value="Bacteria"/>
</dbReference>
<evidence type="ECO:0000313" key="4">
    <source>
        <dbReference type="EMBL" id="ADV26084.1"/>
    </source>
</evidence>
<sequence>MPARLILRGAGLLLALATAGAAVAQPVVLYRCTDAAGQLTVQNQPCPAGSTQREQVVGGLGSTPAGAQPAPQAPARDAAPAIAGGTPGLLDSNALARERAQAEAASRPALPPPPALYRCSTREGDRYLSESGDPAPRCLPLRTVGLDGDPAAGAGQACEVVRDRCEAVAADDACKAWRDHARQAQTRWRLAHPDNVEWRQRDYERIAAIVAASCDD</sequence>
<dbReference type="AlphaFoldDB" id="E6WPB1"/>
<dbReference type="InterPro" id="IPR025392">
    <property type="entry name" value="DUF4124"/>
</dbReference>
<dbReference type="RefSeq" id="WP_013533914.1">
    <property type="nucleotide sequence ID" value="NC_014924.1"/>
</dbReference>
<dbReference type="EMBL" id="CP002446">
    <property type="protein sequence ID" value="ADV26084.1"/>
    <property type="molecule type" value="Genomic_DNA"/>
</dbReference>
<feature type="compositionally biased region" description="Polar residues" evidence="1">
    <location>
        <begin position="43"/>
        <end position="54"/>
    </location>
</feature>
<dbReference type="STRING" id="743721.Psesu_0222"/>
<gene>
    <name evidence="4" type="ordered locus">Psesu_0222</name>
</gene>
<evidence type="ECO:0000256" key="2">
    <source>
        <dbReference type="SAM" id="SignalP"/>
    </source>
</evidence>
<evidence type="ECO:0000256" key="1">
    <source>
        <dbReference type="SAM" id="MobiDB-lite"/>
    </source>
</evidence>
<name>E6WPB1_PSEUU</name>
<feature type="compositionally biased region" description="Low complexity" evidence="1">
    <location>
        <begin position="64"/>
        <end position="84"/>
    </location>
</feature>
<protein>
    <recommendedName>
        <fullName evidence="3">DUF4124 domain-containing protein</fullName>
    </recommendedName>
</protein>
<organism evidence="4 5">
    <name type="scientific">Pseudoxanthomonas suwonensis (strain 11-1)</name>
    <dbReference type="NCBI Taxonomy" id="743721"/>
    <lineage>
        <taxon>Bacteria</taxon>
        <taxon>Pseudomonadati</taxon>
        <taxon>Pseudomonadota</taxon>
        <taxon>Gammaproteobacteria</taxon>
        <taxon>Lysobacterales</taxon>
        <taxon>Lysobacteraceae</taxon>
        <taxon>Pseudoxanthomonas</taxon>
    </lineage>
</organism>
<keyword evidence="5" id="KW-1185">Reference proteome</keyword>
<evidence type="ECO:0000313" key="5">
    <source>
        <dbReference type="Proteomes" id="UP000008632"/>
    </source>
</evidence>
<feature type="domain" description="DUF4124" evidence="3">
    <location>
        <begin position="16"/>
        <end position="73"/>
    </location>
</feature>
<evidence type="ECO:0000259" key="3">
    <source>
        <dbReference type="Pfam" id="PF13511"/>
    </source>
</evidence>
<reference evidence="4 5" key="1">
    <citation type="submission" date="2011-01" db="EMBL/GenBank/DDBJ databases">
        <title>Complete sequence of Pseudoxanthomonas suwonensis 11-1.</title>
        <authorList>
            <consortium name="US DOE Joint Genome Institute"/>
            <person name="Lucas S."/>
            <person name="Copeland A."/>
            <person name="Lapidus A."/>
            <person name="Cheng J.-F."/>
            <person name="Goodwin L."/>
            <person name="Pitluck S."/>
            <person name="Teshima H."/>
            <person name="Detter J.C."/>
            <person name="Han C."/>
            <person name="Tapia R."/>
            <person name="Land M."/>
            <person name="Hauser L."/>
            <person name="Kyrpides N."/>
            <person name="Ivanova N."/>
            <person name="Ovchinnikova G."/>
            <person name="Siebers A.K."/>
            <person name="Allgaier M."/>
            <person name="Thelen M.P."/>
            <person name="Hugenholtz P."/>
            <person name="Gladden J."/>
            <person name="Woyke T."/>
        </authorList>
    </citation>
    <scope>NUCLEOTIDE SEQUENCE [LARGE SCALE GENOMIC DNA]</scope>
    <source>
        <strain evidence="5">11-1</strain>
    </source>
</reference>
<dbReference type="KEGG" id="psu:Psesu_0222"/>
<proteinExistence type="predicted"/>
<feature type="chain" id="PRO_5003212287" description="DUF4124 domain-containing protein" evidence="2">
    <location>
        <begin position="25"/>
        <end position="216"/>
    </location>
</feature>
<dbReference type="Proteomes" id="UP000008632">
    <property type="component" value="Chromosome"/>
</dbReference>
<feature type="signal peptide" evidence="2">
    <location>
        <begin position="1"/>
        <end position="24"/>
    </location>
</feature>
<feature type="region of interest" description="Disordered" evidence="1">
    <location>
        <begin position="43"/>
        <end position="90"/>
    </location>
</feature>
<accession>E6WPB1</accession>